<feature type="region of interest" description="Disordered" evidence="2">
    <location>
        <begin position="424"/>
        <end position="635"/>
    </location>
</feature>
<feature type="compositionally biased region" description="Basic and acidic residues" evidence="2">
    <location>
        <begin position="587"/>
        <end position="600"/>
    </location>
</feature>
<dbReference type="CDD" id="cd20739">
    <property type="entry name" value="PoNe_DUF637"/>
    <property type="match status" value="1"/>
</dbReference>
<feature type="region of interest" description="Disordered" evidence="2">
    <location>
        <begin position="384"/>
        <end position="409"/>
    </location>
</feature>
<dbReference type="STRING" id="457427.SSOG_06034"/>
<sequence>MIDPHAIPQFKGDLEQLEKDATALKKQAGKFRTTGSDVHSKFQSLSGVYHAPEAQQLFDTTTPVRDMSDVIADDLEKIAAALSAYADEVRPVKNKLRRLKHQAAAFVEKVKDDEHWKDDENKIAEHSGLLHQVNVAVAAFQAAERRAANKIGERFFGSTHYTVDDGSGKRGAYGYRAGDLDKAKDLPWGTPEKETHRFWELDHWGASAAKGFGIDGFGGDVDGLATLVGWHGGDKASEAWSALGDTFSGLGQYTAWPYEWAMSKTIGGGNGDNKEKKAFREALKGFVAWDEWDKDPVRAGGQVLYNVTPFGVASKLGKMAKGSHLAEVTKVTKVVDSVTAGTRAARAALPKASEVLAAVKSLPHWGDAPHLDRTVDAADDLAHPRDAGVRLPDGDGQPPTVLDNDGNIRHAENGEIIHRIEDARKEGDHPQQSLPEDHTAHERAPEREKATVGGGADHQPPRAHAHTGDGPSAHHEPSTGRHGGGPGAGGHNGPSAGGHGDGPSGGHGDGPSGGHGAGRSTGGHHGSSTDNPGSGPDTPAHDGASSGGHTDTPSTSGGRDLSGGSTADNGLPGSGHPDTPGTEGLDDMAREGDDAAHGADDAAGDAGRAGDDADAPAHQADEGTGTSDHGSVGERELTAAERKKLQDKHVWLANNNDAWFNEHYRGSDGHRWSKTKKVDGVELPILKERSGGGWVAKYDLPHGPSEVRHGRTPLKPDSADAAHLPKLNEAAKNSRVSVDLTNAEMAFKEHPSVENQAALDTARDAYHDQLGDVPNNSKHSEKLGEQASRRHAIPELFRDRNPEWIRLPKTPNGANMLDDLYKLGDDGHYLVVEQKGPKANLNPPRLGAGPAANMMVKQGTKPYLETIFHEMWKRGGKDRELADALFDALEDGKLQYVLVKGKESGGSYDGAVLEHLQIY</sequence>
<dbReference type="AlphaFoldDB" id="D9WT99"/>
<feature type="coiled-coil region" evidence="1">
    <location>
        <begin position="7"/>
        <end position="34"/>
    </location>
</feature>
<feature type="compositionally biased region" description="Basic and acidic residues" evidence="2">
    <location>
        <begin position="424"/>
        <end position="450"/>
    </location>
</feature>
<keyword evidence="4" id="KW-1185">Reference proteome</keyword>
<evidence type="ECO:0000256" key="2">
    <source>
        <dbReference type="SAM" id="MobiDB-lite"/>
    </source>
</evidence>
<organism evidence="3 4">
    <name type="scientific">Streptomyces himastatinicus ATCC 53653</name>
    <dbReference type="NCBI Taxonomy" id="457427"/>
    <lineage>
        <taxon>Bacteria</taxon>
        <taxon>Bacillati</taxon>
        <taxon>Actinomycetota</taxon>
        <taxon>Actinomycetes</taxon>
        <taxon>Kitasatosporales</taxon>
        <taxon>Streptomycetaceae</taxon>
        <taxon>Streptomyces</taxon>
        <taxon>Streptomyces violaceusniger group</taxon>
    </lineage>
</organism>
<reference evidence="3 4" key="1">
    <citation type="submission" date="2009-02" db="EMBL/GenBank/DDBJ databases">
        <title>Annotation of Streptomyces hygroscopicus strain ATCC 53653.</title>
        <authorList>
            <consortium name="The Broad Institute Genome Sequencing Platform"/>
            <consortium name="Broad Institute Microbial Sequencing Center"/>
            <person name="Fischbach M."/>
            <person name="Godfrey P."/>
            <person name="Ward D."/>
            <person name="Young S."/>
            <person name="Zeng Q."/>
            <person name="Koehrsen M."/>
            <person name="Alvarado L."/>
            <person name="Berlin A.M."/>
            <person name="Bochicchio J."/>
            <person name="Borenstein D."/>
            <person name="Chapman S.B."/>
            <person name="Chen Z."/>
            <person name="Engels R."/>
            <person name="Freedman E."/>
            <person name="Gellesch M."/>
            <person name="Goldberg J."/>
            <person name="Griggs A."/>
            <person name="Gujja S."/>
            <person name="Heilman E.R."/>
            <person name="Heiman D.I."/>
            <person name="Hepburn T.A."/>
            <person name="Howarth C."/>
            <person name="Jen D."/>
            <person name="Larson L."/>
            <person name="Lewis B."/>
            <person name="Mehta T."/>
            <person name="Park D."/>
            <person name="Pearson M."/>
            <person name="Richards J."/>
            <person name="Roberts A."/>
            <person name="Saif S."/>
            <person name="Shea T.D."/>
            <person name="Shenoy N."/>
            <person name="Sisk P."/>
            <person name="Stolte C."/>
            <person name="Sykes S.N."/>
            <person name="Thomson T."/>
            <person name="Walk T."/>
            <person name="White J."/>
            <person name="Yandava C."/>
            <person name="Straight P."/>
            <person name="Clardy J."/>
            <person name="Hung D."/>
            <person name="Kolter R."/>
            <person name="Mekalanos J."/>
            <person name="Walker S."/>
            <person name="Walsh C.T."/>
            <person name="Wieland-Brown L.C."/>
            <person name="Haas B."/>
            <person name="Nusbaum C."/>
            <person name="Birren B."/>
        </authorList>
    </citation>
    <scope>NUCLEOTIDE SEQUENCE [LARGE SCALE GENOMIC DNA]</scope>
    <source>
        <strain evidence="3 4">ATCC 53653</strain>
    </source>
</reference>
<name>D9WT99_9ACTN</name>
<protein>
    <submittedName>
        <fullName evidence="3">Uncharacterized protein</fullName>
    </submittedName>
</protein>
<dbReference type="InterPro" id="IPR049762">
    <property type="entry name" value="PoNe_dom"/>
</dbReference>
<evidence type="ECO:0000256" key="1">
    <source>
        <dbReference type="SAM" id="Coils"/>
    </source>
</evidence>
<evidence type="ECO:0000313" key="3">
    <source>
        <dbReference type="EMBL" id="EFL26320.1"/>
    </source>
</evidence>
<accession>D9WT99</accession>
<dbReference type="RefSeq" id="WP_009718120.1">
    <property type="nucleotide sequence ID" value="NZ_GG657754.1"/>
</dbReference>
<feature type="compositionally biased region" description="Gly residues" evidence="2">
    <location>
        <begin position="481"/>
        <end position="525"/>
    </location>
</feature>
<dbReference type="OrthoDB" id="3917849at2"/>
<evidence type="ECO:0000313" key="4">
    <source>
        <dbReference type="Proteomes" id="UP000003963"/>
    </source>
</evidence>
<dbReference type="Proteomes" id="UP000003963">
    <property type="component" value="Unassembled WGS sequence"/>
</dbReference>
<keyword evidence="1" id="KW-0175">Coiled coil</keyword>
<proteinExistence type="predicted"/>
<gene>
    <name evidence="3" type="ORF">SSOG_06034</name>
</gene>
<dbReference type="EMBL" id="GG657754">
    <property type="protein sequence ID" value="EFL26320.1"/>
    <property type="molecule type" value="Genomic_DNA"/>
</dbReference>
<dbReference type="HOGENOM" id="CLU_013980_0_0_11"/>
<feature type="compositionally biased region" description="Polar residues" evidence="2">
    <location>
        <begin position="547"/>
        <end position="568"/>
    </location>
</feature>